<sequence>MFDSKFVVPLIPRYVAFAAPPSFGYMAGFTFAQFVYDPTSQSPLGLVTIAMFCGFISGDGRVIYVANVCRAHGRVHILTVTVLNLPRGLMQSLGSSQSCRHAFFIARYCLVRMCVFWLLDVEHADGSASFSSKRQVPR</sequence>
<reference evidence="1" key="1">
    <citation type="submission" date="2021-01" db="EMBL/GenBank/DDBJ databases">
        <title>Phytophthora aleatoria, a newly-described species from Pinus radiata is distinct from Phytophthora cactorum isolates based on comparative genomics.</title>
        <authorList>
            <person name="Mcdougal R."/>
            <person name="Panda P."/>
            <person name="Williams N."/>
            <person name="Studholme D.J."/>
        </authorList>
    </citation>
    <scope>NUCLEOTIDE SEQUENCE</scope>
    <source>
        <strain evidence="1">NZFS 4037</strain>
    </source>
</reference>
<evidence type="ECO:0000313" key="1">
    <source>
        <dbReference type="EMBL" id="KAG6974972.1"/>
    </source>
</evidence>
<comment type="caution">
    <text evidence="1">The sequence shown here is derived from an EMBL/GenBank/DDBJ whole genome shotgun (WGS) entry which is preliminary data.</text>
</comment>
<name>A0A8J5IU79_9STRA</name>
<protein>
    <submittedName>
        <fullName evidence="1">Uncharacterized protein</fullName>
    </submittedName>
</protein>
<organism evidence="1 2">
    <name type="scientific">Phytophthora aleatoria</name>
    <dbReference type="NCBI Taxonomy" id="2496075"/>
    <lineage>
        <taxon>Eukaryota</taxon>
        <taxon>Sar</taxon>
        <taxon>Stramenopiles</taxon>
        <taxon>Oomycota</taxon>
        <taxon>Peronosporomycetes</taxon>
        <taxon>Peronosporales</taxon>
        <taxon>Peronosporaceae</taxon>
        <taxon>Phytophthora</taxon>
    </lineage>
</organism>
<keyword evidence="2" id="KW-1185">Reference proteome</keyword>
<proteinExistence type="predicted"/>
<gene>
    <name evidence="1" type="ORF">JG688_00002813</name>
</gene>
<dbReference type="EMBL" id="JAENGY010000078">
    <property type="protein sequence ID" value="KAG6974972.1"/>
    <property type="molecule type" value="Genomic_DNA"/>
</dbReference>
<accession>A0A8J5IU79</accession>
<evidence type="ECO:0000313" key="2">
    <source>
        <dbReference type="Proteomes" id="UP000709295"/>
    </source>
</evidence>
<dbReference type="AlphaFoldDB" id="A0A8J5IU79"/>
<dbReference type="Proteomes" id="UP000709295">
    <property type="component" value="Unassembled WGS sequence"/>
</dbReference>